<proteinExistence type="predicted"/>
<dbReference type="GO" id="GO:0005615">
    <property type="term" value="C:extracellular space"/>
    <property type="evidence" value="ECO:0007669"/>
    <property type="project" value="TreeGrafter"/>
</dbReference>
<dbReference type="EMBL" id="GECZ01027883">
    <property type="protein sequence ID" value="JAS41886.1"/>
    <property type="molecule type" value="Transcribed_RNA"/>
</dbReference>
<dbReference type="FunFam" id="3.40.720.10:FF:000017">
    <property type="entry name" value="Predicted protein"/>
    <property type="match status" value="1"/>
</dbReference>
<dbReference type="CDD" id="cd16021">
    <property type="entry name" value="ALP_like"/>
    <property type="match status" value="1"/>
</dbReference>
<dbReference type="Gene3D" id="3.40.720.10">
    <property type="entry name" value="Alkaline Phosphatase, subunit A"/>
    <property type="match status" value="1"/>
</dbReference>
<dbReference type="PANTHER" id="PTHR10974">
    <property type="entry name" value="FI08016P-RELATED"/>
    <property type="match status" value="1"/>
</dbReference>
<organism evidence="1">
    <name type="scientific">Cuerna arida</name>
    <dbReference type="NCBI Taxonomy" id="1464854"/>
    <lineage>
        <taxon>Eukaryota</taxon>
        <taxon>Metazoa</taxon>
        <taxon>Ecdysozoa</taxon>
        <taxon>Arthropoda</taxon>
        <taxon>Hexapoda</taxon>
        <taxon>Insecta</taxon>
        <taxon>Pterygota</taxon>
        <taxon>Neoptera</taxon>
        <taxon>Paraneoptera</taxon>
        <taxon>Hemiptera</taxon>
        <taxon>Auchenorrhyncha</taxon>
        <taxon>Membracoidea</taxon>
        <taxon>Cicadellidae</taxon>
        <taxon>Cicadellinae</taxon>
        <taxon>Proconiini</taxon>
        <taxon>Cuerna</taxon>
    </lineage>
</organism>
<dbReference type="Pfam" id="PF02995">
    <property type="entry name" value="DUF229"/>
    <property type="match status" value="1"/>
</dbReference>
<dbReference type="PANTHER" id="PTHR10974:SF1">
    <property type="entry name" value="FI08016P-RELATED"/>
    <property type="match status" value="1"/>
</dbReference>
<accession>A0A1B6EV60</accession>
<protein>
    <submittedName>
        <fullName evidence="1">Uncharacterized protein</fullName>
    </submittedName>
</protein>
<dbReference type="SUPFAM" id="SSF53649">
    <property type="entry name" value="Alkaline phosphatase-like"/>
    <property type="match status" value="1"/>
</dbReference>
<reference evidence="1" key="1">
    <citation type="submission" date="2015-11" db="EMBL/GenBank/DDBJ databases">
        <title>De novo transcriptome assembly of four potential Pierce s Disease insect vectors from Arizona vineyards.</title>
        <authorList>
            <person name="Tassone E.E."/>
        </authorList>
    </citation>
    <scope>NUCLEOTIDE SEQUENCE</scope>
</reference>
<dbReference type="AlphaFoldDB" id="A0A1B6EV60"/>
<sequence length="671" mass="77383">WRTFVWMLEADIRSVKKSQWSRSGGGRWSGDVTLNMKLRYALIFLTALAIVTYHHVQKEFFGPRLETMVIYENYYANERDPEVTCQFPILHPFDESILPHVKIAKPIRCFARNKILTMIDEDGYLKFNKSGLVEGGYDIDSPPSCYFQEIFRAPKSDFDVIYSNPTLMKGCDQLQSDFVFVECYNFAGISIYQNFHASVQHNQYVRKFKDDLELSVAVIGLDSMSRLNFMRQLPLSYRYITDVMEGVVLLGFNKVGENTFPNLVPMLTGRPSAWGAYYHYENWPFVWKQFADEGAATMYSEDLPQFNMFDYLSTGLQHQPTVHYMRTFWLAVEKSLLHRMSSTYCLGARPKHLIYFHYLLSFLRVYRDSPAFLFSLFNEASHDYVNTVGAIDQDLRDFLNASLTEGLFNRTVVLILGDHGNRIDPIRLTDVGRIEDRMPMVSVVMPKWTDKIYPGWREALQKNSKRLLSSYDIHGTFLDVLSTLQKPGSVDVQSVFEFEKLKETGLDIRWAKHFSAKSPEMSFFRPVPLDRTCSEAGIPDWFCVCQTDQEKLSLDDARSISAAQTVVKHFNEDLLRGLTQCATQELTAVESAVMTQHRKHTSEYRVQVMFRTRPGNGVFEASVDVRVTDGREERRVVGELLRINRYGSQADCLPAELRANSTILRGVCYCK</sequence>
<dbReference type="InterPro" id="IPR004245">
    <property type="entry name" value="DUF229"/>
</dbReference>
<gene>
    <name evidence="1" type="ORF">g.16081</name>
</gene>
<dbReference type="InterPro" id="IPR017850">
    <property type="entry name" value="Alkaline_phosphatase_core_sf"/>
</dbReference>
<feature type="non-terminal residue" evidence="1">
    <location>
        <position position="1"/>
    </location>
</feature>
<evidence type="ECO:0000313" key="1">
    <source>
        <dbReference type="EMBL" id="JAS41886.1"/>
    </source>
</evidence>
<name>A0A1B6EV60_9HEMI</name>